<reference evidence="2" key="1">
    <citation type="journal article" date="2023" name="Nat. Plants">
        <title>Single-cell RNA sequencing provides a high-resolution roadmap for understanding the multicellular compartmentation of specialized metabolism.</title>
        <authorList>
            <person name="Sun S."/>
            <person name="Shen X."/>
            <person name="Li Y."/>
            <person name="Li Y."/>
            <person name="Wang S."/>
            <person name="Li R."/>
            <person name="Zhang H."/>
            <person name="Shen G."/>
            <person name="Guo B."/>
            <person name="Wei J."/>
            <person name="Xu J."/>
            <person name="St-Pierre B."/>
            <person name="Chen S."/>
            <person name="Sun C."/>
        </authorList>
    </citation>
    <scope>NUCLEOTIDE SEQUENCE [LARGE SCALE GENOMIC DNA]</scope>
</reference>
<keyword evidence="2" id="KW-1185">Reference proteome</keyword>
<evidence type="ECO:0000313" key="1">
    <source>
        <dbReference type="EMBL" id="KAI5660820.1"/>
    </source>
</evidence>
<protein>
    <submittedName>
        <fullName evidence="1">Uncharacterized protein</fullName>
    </submittedName>
</protein>
<dbReference type="EMBL" id="CM044705">
    <property type="protein sequence ID" value="KAI5660820.1"/>
    <property type="molecule type" value="Genomic_DNA"/>
</dbReference>
<accession>A0ACC0AIX5</accession>
<sequence length="194" mass="21153">MEADKGCKSKALLELETDGMSSIESKLLFCKQDDIFKSQTAEQDTSQPEKKPNICAVPESQVLGKLKDFLGVISEANKRLQCDAKDNSQRYNIEELSGNESEYIEMDLMLGVADLHTPEAVAAAESAISGSQPVISLAASSSDDEDDDDDSDNDEDDDSDNNDEKPSGVNGAKSSSETNRKNRSKKRPRIIELS</sequence>
<proteinExistence type="predicted"/>
<organism evidence="1 2">
    <name type="scientific">Catharanthus roseus</name>
    <name type="common">Madagascar periwinkle</name>
    <name type="synonym">Vinca rosea</name>
    <dbReference type="NCBI Taxonomy" id="4058"/>
    <lineage>
        <taxon>Eukaryota</taxon>
        <taxon>Viridiplantae</taxon>
        <taxon>Streptophyta</taxon>
        <taxon>Embryophyta</taxon>
        <taxon>Tracheophyta</taxon>
        <taxon>Spermatophyta</taxon>
        <taxon>Magnoliopsida</taxon>
        <taxon>eudicotyledons</taxon>
        <taxon>Gunneridae</taxon>
        <taxon>Pentapetalae</taxon>
        <taxon>asterids</taxon>
        <taxon>lamiids</taxon>
        <taxon>Gentianales</taxon>
        <taxon>Apocynaceae</taxon>
        <taxon>Rauvolfioideae</taxon>
        <taxon>Vinceae</taxon>
        <taxon>Catharanthinae</taxon>
        <taxon>Catharanthus</taxon>
    </lineage>
</organism>
<name>A0ACC0AIX5_CATRO</name>
<gene>
    <name evidence="1" type="ORF">M9H77_20143</name>
</gene>
<evidence type="ECO:0000313" key="2">
    <source>
        <dbReference type="Proteomes" id="UP001060085"/>
    </source>
</evidence>
<comment type="caution">
    <text evidence="1">The sequence shown here is derived from an EMBL/GenBank/DDBJ whole genome shotgun (WGS) entry which is preliminary data.</text>
</comment>
<dbReference type="Proteomes" id="UP001060085">
    <property type="component" value="Linkage Group LG05"/>
</dbReference>